<keyword evidence="4 7" id="KW-1133">Transmembrane helix</keyword>
<evidence type="ECO:0000256" key="4">
    <source>
        <dbReference type="ARBA" id="ARBA00022989"/>
    </source>
</evidence>
<evidence type="ECO:0000256" key="2">
    <source>
        <dbReference type="ARBA" id="ARBA00010663"/>
    </source>
</evidence>
<reference evidence="9" key="1">
    <citation type="journal article" date="2014" name="PLoS Negl. Trop. Dis.">
        <title>An updated insight into the Sialotranscriptome of Triatoma infestans: developmental stage and geographic variations.</title>
        <authorList>
            <person name="Schwarz A."/>
            <person name="Medrano-Mercado N."/>
            <person name="Schaub G.A."/>
            <person name="Struchiner C.J."/>
            <person name="Bargues M.D."/>
            <person name="Levy M.Z."/>
            <person name="Ribeiro J.M."/>
        </authorList>
    </citation>
    <scope>NUCLEOTIDE SEQUENCE</scope>
    <source>
        <strain evidence="9">Chile</strain>
        <tissue evidence="9">Salivary glands</tissue>
    </source>
</reference>
<comment type="similarity">
    <text evidence="2">Belongs to the G-protein coupled receptor 1 family.</text>
</comment>
<keyword evidence="9" id="KW-0527">Neuropeptide</keyword>
<dbReference type="SUPFAM" id="SSF81321">
    <property type="entry name" value="Family A G protein-coupled receptor-like"/>
    <property type="match status" value="1"/>
</dbReference>
<evidence type="ECO:0000256" key="3">
    <source>
        <dbReference type="ARBA" id="ARBA00022692"/>
    </source>
</evidence>
<evidence type="ECO:0000256" key="1">
    <source>
        <dbReference type="ARBA" id="ARBA00004370"/>
    </source>
</evidence>
<feature type="domain" description="G-protein coupled receptors family 1 profile" evidence="8">
    <location>
        <begin position="31"/>
        <end position="331"/>
    </location>
</feature>
<proteinExistence type="evidence at transcript level"/>
<dbReference type="EMBL" id="GBBI01002020">
    <property type="protein sequence ID" value="JAC16692.1"/>
    <property type="molecule type" value="mRNA"/>
</dbReference>
<evidence type="ECO:0000313" key="9">
    <source>
        <dbReference type="EMBL" id="JAC16692.1"/>
    </source>
</evidence>
<feature type="region of interest" description="Disordered" evidence="6">
    <location>
        <begin position="220"/>
        <end position="259"/>
    </location>
</feature>
<dbReference type="PANTHER" id="PTHR46641:SF22">
    <property type="entry name" value="PROCTOLIN RECEPTOR, ISOFORM A"/>
    <property type="match status" value="1"/>
</dbReference>
<feature type="compositionally biased region" description="Polar residues" evidence="6">
    <location>
        <begin position="230"/>
        <end position="239"/>
    </location>
</feature>
<comment type="subcellular location">
    <subcellularLocation>
        <location evidence="1">Membrane</location>
    </subcellularLocation>
</comment>
<dbReference type="CDD" id="cd14978">
    <property type="entry name" value="7tmA_FMRFamide_R-like"/>
    <property type="match status" value="1"/>
</dbReference>
<dbReference type="SMART" id="SM01381">
    <property type="entry name" value="7TM_GPCR_Srsx"/>
    <property type="match status" value="1"/>
</dbReference>
<dbReference type="GO" id="GO:0007218">
    <property type="term" value="P:neuropeptide signaling pathway"/>
    <property type="evidence" value="ECO:0007669"/>
    <property type="project" value="UniProtKB-KW"/>
</dbReference>
<feature type="transmembrane region" description="Helical" evidence="7">
    <location>
        <begin position="180"/>
        <end position="208"/>
    </location>
</feature>
<feature type="transmembrane region" description="Helical" evidence="7">
    <location>
        <begin position="312"/>
        <end position="334"/>
    </location>
</feature>
<keyword evidence="3 7" id="KW-0812">Transmembrane</keyword>
<protein>
    <submittedName>
        <fullName evidence="9">Putative neuropeptide gpcr a8</fullName>
    </submittedName>
</protein>
<feature type="transmembrane region" description="Helical" evidence="7">
    <location>
        <begin position="20"/>
        <end position="39"/>
    </location>
</feature>
<name>A0A023F653_TRIIF</name>
<evidence type="ECO:0000256" key="5">
    <source>
        <dbReference type="ARBA" id="ARBA00023136"/>
    </source>
</evidence>
<dbReference type="GO" id="GO:0004930">
    <property type="term" value="F:G protein-coupled receptor activity"/>
    <property type="evidence" value="ECO:0007669"/>
    <property type="project" value="InterPro"/>
</dbReference>
<accession>A0A023F653</accession>
<feature type="transmembrane region" description="Helical" evidence="7">
    <location>
        <begin position="51"/>
        <end position="71"/>
    </location>
</feature>
<dbReference type="InterPro" id="IPR000276">
    <property type="entry name" value="GPCR_Rhodpsn"/>
</dbReference>
<evidence type="ECO:0000256" key="6">
    <source>
        <dbReference type="SAM" id="MobiDB-lite"/>
    </source>
</evidence>
<dbReference type="PANTHER" id="PTHR46641">
    <property type="entry name" value="FMRFAMIDE RECEPTOR-RELATED"/>
    <property type="match status" value="1"/>
</dbReference>
<dbReference type="GO" id="GO:0016020">
    <property type="term" value="C:membrane"/>
    <property type="evidence" value="ECO:0007669"/>
    <property type="project" value="UniProtKB-SubCell"/>
</dbReference>
<keyword evidence="5 7" id="KW-0472">Membrane</keyword>
<organism evidence="9">
    <name type="scientific">Triatoma infestans</name>
    <name type="common">Assassin bug</name>
    <dbReference type="NCBI Taxonomy" id="30076"/>
    <lineage>
        <taxon>Eukaryota</taxon>
        <taxon>Metazoa</taxon>
        <taxon>Ecdysozoa</taxon>
        <taxon>Arthropoda</taxon>
        <taxon>Hexapoda</taxon>
        <taxon>Insecta</taxon>
        <taxon>Pterygota</taxon>
        <taxon>Neoptera</taxon>
        <taxon>Paraneoptera</taxon>
        <taxon>Hemiptera</taxon>
        <taxon>Heteroptera</taxon>
        <taxon>Panheteroptera</taxon>
        <taxon>Cimicomorpha</taxon>
        <taxon>Reduviidae</taxon>
        <taxon>Triatominae</taxon>
        <taxon>Triatoma</taxon>
    </lineage>
</organism>
<dbReference type="PROSITE" id="PS50262">
    <property type="entry name" value="G_PROTEIN_RECEP_F1_2"/>
    <property type="match status" value="1"/>
</dbReference>
<dbReference type="PRINTS" id="PR00237">
    <property type="entry name" value="GPCRRHODOPSN"/>
</dbReference>
<sequence length="384" mass="43564">DKQWAKVFLDGCRFWIPNVLLPLVVTVGVMGNVVTVIVMTRKRMKSSTNTYLTALAVSDLLFLIFNMILSLEHQPSIRQPQYLTYWHVHKWTIWLVDAAGACSNWLTVSFTLERYIAVKHPLRGKILCTESRARKVIAFVILLACFLTITTAFEWNVDIIDGKVALLSTWLGQHPTYKSVFYWFSSITVMAIPLASLSVLNFLLVAAVRRSTKGRNQLTEDARGVRGSFRPTSTPGNSVHSRHGGSERSPPTHGMSQRRVFKERQENKVTIVLISVVFLFLICQAPSGITVIFKVFYEPKSGTTGDYLLRSAGNICNFLMVINAASNFFLYCALSDTYQRTLTATFCRRRRHWNDRNDTLSTAASFRNSSVKQLRRENETLSQC</sequence>
<feature type="transmembrane region" description="Helical" evidence="7">
    <location>
        <begin position="133"/>
        <end position="153"/>
    </location>
</feature>
<dbReference type="InterPro" id="IPR052954">
    <property type="entry name" value="GPCR-Ligand_Int"/>
</dbReference>
<evidence type="ECO:0000259" key="8">
    <source>
        <dbReference type="PROSITE" id="PS50262"/>
    </source>
</evidence>
<dbReference type="Gene3D" id="1.20.1070.10">
    <property type="entry name" value="Rhodopsin 7-helix transmembrane proteins"/>
    <property type="match status" value="1"/>
</dbReference>
<feature type="transmembrane region" description="Helical" evidence="7">
    <location>
        <begin position="269"/>
        <end position="292"/>
    </location>
</feature>
<dbReference type="AlphaFoldDB" id="A0A023F653"/>
<dbReference type="Pfam" id="PF00001">
    <property type="entry name" value="7tm_1"/>
    <property type="match status" value="1"/>
</dbReference>
<dbReference type="InterPro" id="IPR017452">
    <property type="entry name" value="GPCR_Rhodpsn_7TM"/>
</dbReference>
<feature type="non-terminal residue" evidence="9">
    <location>
        <position position="1"/>
    </location>
</feature>
<evidence type="ECO:0000256" key="7">
    <source>
        <dbReference type="SAM" id="Phobius"/>
    </source>
</evidence>
<feature type="transmembrane region" description="Helical" evidence="7">
    <location>
        <begin position="91"/>
        <end position="112"/>
    </location>
</feature>